<keyword evidence="6" id="KW-0496">Mitochondrion</keyword>
<evidence type="ECO:0000256" key="4">
    <source>
        <dbReference type="ARBA" id="ARBA00022946"/>
    </source>
</evidence>
<dbReference type="InterPro" id="IPR018625">
    <property type="entry name" value="Pet100"/>
</dbReference>
<comment type="caution">
    <text evidence="9">The sequence shown here is derived from an EMBL/GenBank/DDBJ whole genome shotgun (WGS) entry which is preliminary data.</text>
</comment>
<dbReference type="PANTHER" id="PTHR33968">
    <property type="entry name" value="PROTEIN PET100 HOMOLOG, MITOCHONDRIAL"/>
    <property type="match status" value="1"/>
</dbReference>
<evidence type="ECO:0000313" key="9">
    <source>
        <dbReference type="EMBL" id="KAK2178615.1"/>
    </source>
</evidence>
<protein>
    <recommendedName>
        <fullName evidence="11">Protein PET100, mitochondrial</fullName>
    </recommendedName>
</protein>
<dbReference type="Pfam" id="PF09803">
    <property type="entry name" value="Pet100"/>
    <property type="match status" value="1"/>
</dbReference>
<evidence type="ECO:0000256" key="1">
    <source>
        <dbReference type="ARBA" id="ARBA00004167"/>
    </source>
</evidence>
<gene>
    <name evidence="9" type="ORF">NP493_538g06038</name>
</gene>
<evidence type="ECO:0000256" key="2">
    <source>
        <dbReference type="ARBA" id="ARBA00004325"/>
    </source>
</evidence>
<proteinExistence type="inferred from homology"/>
<evidence type="ECO:0000256" key="6">
    <source>
        <dbReference type="ARBA" id="ARBA00023128"/>
    </source>
</evidence>
<dbReference type="Proteomes" id="UP001209878">
    <property type="component" value="Unassembled WGS sequence"/>
</dbReference>
<keyword evidence="10" id="KW-1185">Reference proteome</keyword>
<keyword evidence="3" id="KW-0812">Transmembrane</keyword>
<comment type="subcellular location">
    <subcellularLocation>
        <location evidence="1">Membrane</location>
        <topology evidence="1">Single-pass membrane protein</topology>
    </subcellularLocation>
    <subcellularLocation>
        <location evidence="2">Mitochondrion membrane</location>
    </subcellularLocation>
</comment>
<dbReference type="AlphaFoldDB" id="A0AAD9NQF8"/>
<evidence type="ECO:0000256" key="3">
    <source>
        <dbReference type="ARBA" id="ARBA00022692"/>
    </source>
</evidence>
<keyword evidence="7" id="KW-0472">Membrane</keyword>
<keyword evidence="5" id="KW-1133">Transmembrane helix</keyword>
<evidence type="ECO:0000313" key="10">
    <source>
        <dbReference type="Proteomes" id="UP001209878"/>
    </source>
</evidence>
<comment type="similarity">
    <text evidence="8">Belongs to the PET100 family.</text>
</comment>
<evidence type="ECO:0000256" key="5">
    <source>
        <dbReference type="ARBA" id="ARBA00022989"/>
    </source>
</evidence>
<dbReference type="GO" id="GO:0051082">
    <property type="term" value="F:unfolded protein binding"/>
    <property type="evidence" value="ECO:0007669"/>
    <property type="project" value="TreeGrafter"/>
</dbReference>
<dbReference type="EMBL" id="JAODUO010000537">
    <property type="protein sequence ID" value="KAK2178615.1"/>
    <property type="molecule type" value="Genomic_DNA"/>
</dbReference>
<dbReference type="PANTHER" id="PTHR33968:SF1">
    <property type="entry name" value="PROTEIN PET100 HOMOLOG, MITOCHONDRIAL"/>
    <property type="match status" value="1"/>
</dbReference>
<sequence length="82" mass="9988">MGTWRLEALRVAIYMTFPVGTFWWFNQPENFEDWLIEQRKLMFPDSRKGREAINRTRALLEKRRAERMDAELKRIEAERVGQ</sequence>
<dbReference type="GO" id="GO:0033617">
    <property type="term" value="P:mitochondrial respiratory chain complex IV assembly"/>
    <property type="evidence" value="ECO:0007669"/>
    <property type="project" value="InterPro"/>
</dbReference>
<name>A0AAD9NQF8_RIDPI</name>
<dbReference type="GO" id="GO:0005743">
    <property type="term" value="C:mitochondrial inner membrane"/>
    <property type="evidence" value="ECO:0007669"/>
    <property type="project" value="TreeGrafter"/>
</dbReference>
<reference evidence="9" key="1">
    <citation type="journal article" date="2023" name="Mol. Biol. Evol.">
        <title>Third-Generation Sequencing Reveals the Adaptive Role of the Epigenome in Three Deep-Sea Polychaetes.</title>
        <authorList>
            <person name="Perez M."/>
            <person name="Aroh O."/>
            <person name="Sun Y."/>
            <person name="Lan Y."/>
            <person name="Juniper S.K."/>
            <person name="Young C.R."/>
            <person name="Angers B."/>
            <person name="Qian P.Y."/>
        </authorList>
    </citation>
    <scope>NUCLEOTIDE SEQUENCE</scope>
    <source>
        <strain evidence="9">R07B-5</strain>
    </source>
</reference>
<keyword evidence="4" id="KW-0809">Transit peptide</keyword>
<evidence type="ECO:0008006" key="11">
    <source>
        <dbReference type="Google" id="ProtNLM"/>
    </source>
</evidence>
<evidence type="ECO:0000256" key="8">
    <source>
        <dbReference type="ARBA" id="ARBA00038077"/>
    </source>
</evidence>
<organism evidence="9 10">
    <name type="scientific">Ridgeia piscesae</name>
    <name type="common">Tubeworm</name>
    <dbReference type="NCBI Taxonomy" id="27915"/>
    <lineage>
        <taxon>Eukaryota</taxon>
        <taxon>Metazoa</taxon>
        <taxon>Spiralia</taxon>
        <taxon>Lophotrochozoa</taxon>
        <taxon>Annelida</taxon>
        <taxon>Polychaeta</taxon>
        <taxon>Sedentaria</taxon>
        <taxon>Canalipalpata</taxon>
        <taxon>Sabellida</taxon>
        <taxon>Siboglinidae</taxon>
        <taxon>Ridgeia</taxon>
    </lineage>
</organism>
<evidence type="ECO:0000256" key="7">
    <source>
        <dbReference type="ARBA" id="ARBA00023136"/>
    </source>
</evidence>
<accession>A0AAD9NQF8</accession>